<protein>
    <recommendedName>
        <fullName evidence="2">Peptidase C19 ubiquitin carboxyl-terminal hydrolase domain-containing protein</fullName>
    </recommendedName>
</protein>
<sequence>MADYPVFGDVKAIMGGAVTDARIRTILKQFNGDVERTVNFLVEYPEDQSATPSAPAAAAGGPPPVAAAQTQPPVQANKRPAHGEDRPAPPVTSNNASHETDLDRAIKASLKDEEDRARRAIQPRDDEVEMNRAILESIKDASPGAVQQVLVPLVQTKREPGMPTGLCNVGNTCYFNSLLQTYFMMPAFRRAVLECHPRPPPPPPPPATGTVTTGTPPAATPGPAPPAKPSSDTSTGAEADAPPALPELPPRGSQQPSARTSGLLDTLTMANSNSTVGRKIKSLALCHETLQIPSPIWWQWDKTSTDRI</sequence>
<keyword evidence="4" id="KW-1185">Reference proteome</keyword>
<feature type="region of interest" description="Disordered" evidence="1">
    <location>
        <begin position="196"/>
        <end position="260"/>
    </location>
</feature>
<evidence type="ECO:0000313" key="4">
    <source>
        <dbReference type="Proteomes" id="UP001141327"/>
    </source>
</evidence>
<dbReference type="EMBL" id="JAPMOS010000020">
    <property type="protein sequence ID" value="KAJ4459325.1"/>
    <property type="molecule type" value="Genomic_DNA"/>
</dbReference>
<gene>
    <name evidence="3" type="ORF">PAPYR_4615</name>
</gene>
<feature type="compositionally biased region" description="Low complexity" evidence="1">
    <location>
        <begin position="208"/>
        <end position="217"/>
    </location>
</feature>
<reference evidence="3" key="1">
    <citation type="journal article" date="2022" name="bioRxiv">
        <title>Genomics of Preaxostyla Flagellates Illuminates Evolutionary Transitions and the Path Towards Mitochondrial Loss.</title>
        <authorList>
            <person name="Novak L.V.F."/>
            <person name="Treitli S.C."/>
            <person name="Pyrih J."/>
            <person name="Halakuc P."/>
            <person name="Pipaliya S.V."/>
            <person name="Vacek V."/>
            <person name="Brzon O."/>
            <person name="Soukal P."/>
            <person name="Eme L."/>
            <person name="Dacks J.B."/>
            <person name="Karnkowska A."/>
            <person name="Elias M."/>
            <person name="Hampl V."/>
        </authorList>
    </citation>
    <scope>NUCLEOTIDE SEQUENCE</scope>
    <source>
        <strain evidence="3">RCP-MX</strain>
    </source>
</reference>
<dbReference type="InterPro" id="IPR001394">
    <property type="entry name" value="Peptidase_C19_UCH"/>
</dbReference>
<name>A0ABQ8UJC1_9EUKA</name>
<dbReference type="Proteomes" id="UP001141327">
    <property type="component" value="Unassembled WGS sequence"/>
</dbReference>
<dbReference type="Gene3D" id="3.90.70.10">
    <property type="entry name" value="Cysteine proteinases"/>
    <property type="match status" value="1"/>
</dbReference>
<comment type="caution">
    <text evidence="3">The sequence shown here is derived from an EMBL/GenBank/DDBJ whole genome shotgun (WGS) entry which is preliminary data.</text>
</comment>
<feature type="domain" description="Peptidase C19 ubiquitin carboxyl-terminal hydrolase" evidence="2">
    <location>
        <begin position="164"/>
        <end position="197"/>
    </location>
</feature>
<organism evidence="3 4">
    <name type="scientific">Paratrimastix pyriformis</name>
    <dbReference type="NCBI Taxonomy" id="342808"/>
    <lineage>
        <taxon>Eukaryota</taxon>
        <taxon>Metamonada</taxon>
        <taxon>Preaxostyla</taxon>
        <taxon>Paratrimastigidae</taxon>
        <taxon>Paratrimastix</taxon>
    </lineage>
</organism>
<feature type="region of interest" description="Disordered" evidence="1">
    <location>
        <begin position="49"/>
        <end position="101"/>
    </location>
</feature>
<proteinExistence type="predicted"/>
<accession>A0ABQ8UJC1</accession>
<evidence type="ECO:0000313" key="3">
    <source>
        <dbReference type="EMBL" id="KAJ4459325.1"/>
    </source>
</evidence>
<feature type="compositionally biased region" description="Pro residues" evidence="1">
    <location>
        <begin position="218"/>
        <end position="228"/>
    </location>
</feature>
<dbReference type="PROSITE" id="PS00972">
    <property type="entry name" value="USP_1"/>
    <property type="match status" value="1"/>
</dbReference>
<dbReference type="SUPFAM" id="SSF54001">
    <property type="entry name" value="Cysteine proteinases"/>
    <property type="match status" value="1"/>
</dbReference>
<feature type="compositionally biased region" description="Pro residues" evidence="1">
    <location>
        <begin position="198"/>
        <end position="207"/>
    </location>
</feature>
<feature type="compositionally biased region" description="Low complexity" evidence="1">
    <location>
        <begin position="49"/>
        <end position="76"/>
    </location>
</feature>
<evidence type="ECO:0000259" key="2">
    <source>
        <dbReference type="Pfam" id="PF00443"/>
    </source>
</evidence>
<dbReference type="InterPro" id="IPR018200">
    <property type="entry name" value="USP_CS"/>
</dbReference>
<dbReference type="InterPro" id="IPR038765">
    <property type="entry name" value="Papain-like_cys_pep_sf"/>
</dbReference>
<evidence type="ECO:0000256" key="1">
    <source>
        <dbReference type="SAM" id="MobiDB-lite"/>
    </source>
</evidence>
<dbReference type="Pfam" id="PF00443">
    <property type="entry name" value="UCH"/>
    <property type="match status" value="1"/>
</dbReference>